<dbReference type="AlphaFoldDB" id="A0AA38VFN8"/>
<organism evidence="1 2">
    <name type="scientific">Pleurostoma richardsiae</name>
    <dbReference type="NCBI Taxonomy" id="41990"/>
    <lineage>
        <taxon>Eukaryota</taxon>
        <taxon>Fungi</taxon>
        <taxon>Dikarya</taxon>
        <taxon>Ascomycota</taxon>
        <taxon>Pezizomycotina</taxon>
        <taxon>Sordariomycetes</taxon>
        <taxon>Sordariomycetidae</taxon>
        <taxon>Calosphaeriales</taxon>
        <taxon>Pleurostomataceae</taxon>
        <taxon>Pleurostoma</taxon>
    </lineage>
</organism>
<dbReference type="PANTHER" id="PTHR37535">
    <property type="entry name" value="FLUG DOMAIN PROTEIN"/>
    <property type="match status" value="1"/>
</dbReference>
<name>A0AA38VFN8_9PEZI</name>
<proteinExistence type="predicted"/>
<feature type="non-terminal residue" evidence="1">
    <location>
        <position position="1"/>
    </location>
</feature>
<evidence type="ECO:0000313" key="2">
    <source>
        <dbReference type="Proteomes" id="UP001174694"/>
    </source>
</evidence>
<dbReference type="Pfam" id="PF11917">
    <property type="entry name" value="DUF3435"/>
    <property type="match status" value="1"/>
</dbReference>
<dbReference type="Proteomes" id="UP001174694">
    <property type="component" value="Unassembled WGS sequence"/>
</dbReference>
<protein>
    <submittedName>
        <fullName evidence="1">Uncharacterized protein</fullName>
    </submittedName>
</protein>
<dbReference type="PANTHER" id="PTHR37535:SF2">
    <property type="entry name" value="FINGER DOMAIN PROTEIN, PUTATIVE (AFU_ORTHOLOGUE AFUA_6G09300)-RELATED"/>
    <property type="match status" value="1"/>
</dbReference>
<evidence type="ECO:0000313" key="1">
    <source>
        <dbReference type="EMBL" id="KAJ9129400.1"/>
    </source>
</evidence>
<dbReference type="EMBL" id="JANBVO010000207">
    <property type="protein sequence ID" value="KAJ9129400.1"/>
    <property type="molecule type" value="Genomic_DNA"/>
</dbReference>
<sequence>PWDPEWRDRFVFRDIQGRGKNIIIALDRAFEYGKARKYLVRLGRSLGYEKQLEWYDLRRGSGKKLNKALTPEERNQSMGHTLGDSSTYVRFYMTDFIEADFQEIIFGSEPQRDLIHLMGRLLRHGDAPRQLSEEQKDEINRDPTLLKLRQRRDHISTEIRRRGWTLQTAANHGEGRRLLERHSRRHRQAESLRKRLNDQRLAAAIREFHASVHTEEINRQLNGILPSEFLAPSTIQYKLPERARIAKMFSEVANVTDKDELHQLRIKLTNIDHPAPAFKDLCWSQAGTYQIVSSARTPYQTC</sequence>
<comment type="caution">
    <text evidence="1">The sequence shown here is derived from an EMBL/GenBank/DDBJ whole genome shotgun (WGS) entry which is preliminary data.</text>
</comment>
<reference evidence="1" key="1">
    <citation type="submission" date="2022-07" db="EMBL/GenBank/DDBJ databases">
        <title>Fungi with potential for degradation of polypropylene.</title>
        <authorList>
            <person name="Gostincar C."/>
        </authorList>
    </citation>
    <scope>NUCLEOTIDE SEQUENCE</scope>
    <source>
        <strain evidence="1">EXF-13308</strain>
    </source>
</reference>
<keyword evidence="2" id="KW-1185">Reference proteome</keyword>
<dbReference type="InterPro" id="IPR021842">
    <property type="entry name" value="DUF3435"/>
</dbReference>
<gene>
    <name evidence="1" type="ORF">NKR23_g12540</name>
</gene>
<accession>A0AA38VFN8</accession>